<comment type="subunit">
    <text evidence="5">Component of the origin recognition complex (ORC).</text>
</comment>
<dbReference type="InterPro" id="IPR056773">
    <property type="entry name" value="WHD_ORC2"/>
</dbReference>
<feature type="domain" description="Origin recognition complex subunit 2 winged-helix" evidence="7">
    <location>
        <begin position="258"/>
        <end position="317"/>
    </location>
</feature>
<dbReference type="PANTHER" id="PTHR14052:SF0">
    <property type="entry name" value="ORIGIN RECOGNITION COMPLEX SUBUNIT 2"/>
    <property type="match status" value="1"/>
</dbReference>
<dbReference type="Pfam" id="PF04084">
    <property type="entry name" value="RecA-like_ORC2"/>
    <property type="match status" value="1"/>
</dbReference>
<evidence type="ECO:0000259" key="6">
    <source>
        <dbReference type="Pfam" id="PF04084"/>
    </source>
</evidence>
<protein>
    <recommendedName>
        <fullName evidence="5">Origin recognition complex subunit 2</fullName>
    </recommendedName>
</protein>
<keyword evidence="9" id="KW-1185">Reference proteome</keyword>
<keyword evidence="3 5" id="KW-0235">DNA replication</keyword>
<dbReference type="EMBL" id="JALJOV010001208">
    <property type="protein sequence ID" value="KAK9852111.1"/>
    <property type="molecule type" value="Genomic_DNA"/>
</dbReference>
<organism evidence="8 9">
    <name type="scientific">Apatococcus fuscideae</name>
    <dbReference type="NCBI Taxonomy" id="2026836"/>
    <lineage>
        <taxon>Eukaryota</taxon>
        <taxon>Viridiplantae</taxon>
        <taxon>Chlorophyta</taxon>
        <taxon>core chlorophytes</taxon>
        <taxon>Trebouxiophyceae</taxon>
        <taxon>Chlorellales</taxon>
        <taxon>Chlorellaceae</taxon>
        <taxon>Apatococcus</taxon>
    </lineage>
</organism>
<evidence type="ECO:0000259" key="7">
    <source>
        <dbReference type="Pfam" id="PF24882"/>
    </source>
</evidence>
<keyword evidence="4 5" id="KW-0539">Nucleus</keyword>
<proteinExistence type="inferred from homology"/>
<name>A0AAW1SQN1_9CHLO</name>
<dbReference type="GO" id="GO:0006260">
    <property type="term" value="P:DNA replication"/>
    <property type="evidence" value="ECO:0007669"/>
    <property type="project" value="UniProtKB-UniRule"/>
</dbReference>
<evidence type="ECO:0000256" key="3">
    <source>
        <dbReference type="ARBA" id="ARBA00022705"/>
    </source>
</evidence>
<accession>A0AAW1SQN1</accession>
<dbReference type="GO" id="GO:0005664">
    <property type="term" value="C:nuclear origin of replication recognition complex"/>
    <property type="evidence" value="ECO:0007669"/>
    <property type="project" value="UniProtKB-UniRule"/>
</dbReference>
<evidence type="ECO:0000313" key="8">
    <source>
        <dbReference type="EMBL" id="KAK9852111.1"/>
    </source>
</evidence>
<evidence type="ECO:0000313" key="9">
    <source>
        <dbReference type="Proteomes" id="UP001485043"/>
    </source>
</evidence>
<dbReference type="InterPro" id="IPR056772">
    <property type="entry name" value="RecA-like_ORC2"/>
</dbReference>
<gene>
    <name evidence="8" type="ORF">WJX84_009660</name>
</gene>
<evidence type="ECO:0000256" key="4">
    <source>
        <dbReference type="ARBA" id="ARBA00023242"/>
    </source>
</evidence>
<feature type="domain" description="Origin recognition complex subunit 2 RecA-like" evidence="6">
    <location>
        <begin position="43"/>
        <end position="204"/>
    </location>
</feature>
<reference evidence="8 9" key="1">
    <citation type="journal article" date="2024" name="Nat. Commun.">
        <title>Phylogenomics reveals the evolutionary origins of lichenization in chlorophyte algae.</title>
        <authorList>
            <person name="Puginier C."/>
            <person name="Libourel C."/>
            <person name="Otte J."/>
            <person name="Skaloud P."/>
            <person name="Haon M."/>
            <person name="Grisel S."/>
            <person name="Petersen M."/>
            <person name="Berrin J.G."/>
            <person name="Delaux P.M."/>
            <person name="Dal Grande F."/>
            <person name="Keller J."/>
        </authorList>
    </citation>
    <scope>NUCLEOTIDE SEQUENCE [LARGE SCALE GENOMIC DNA]</scope>
    <source>
        <strain evidence="8 9">SAG 2523</strain>
    </source>
</reference>
<evidence type="ECO:0000256" key="1">
    <source>
        <dbReference type="ARBA" id="ARBA00004123"/>
    </source>
</evidence>
<dbReference type="Pfam" id="PF24882">
    <property type="entry name" value="WHD_ORC2"/>
    <property type="match status" value="1"/>
</dbReference>
<sequence>MPDHQNQNDKECSSTFILSRTLLKDAAAARSKAADLPPKHPNEKQALRHRHESRFYHWLLYLHHGFSLLCYGLGSKREILQRFAHTVLKSAGGVLDVNGLIPNLTSKQILLKAACMLKHANPQTLRRSDTYELLSQIRECKGELYIVLHNIDGPGLRSAEAQSLLSSLAACKNIRLIASMDHVNAPLLWDRQAAAGFNWLYQDLTTFAPYWAEVAHMPSLFAERKQEQTQQGAAIVLSTLVPAAQKIFRKLAEHQLDENEDEGMQFSQLFRICRENFIVSNDMALRSHLNEFRDHQLLQTEKGADGLDRLKVPMAADALQSLLQVL</sequence>
<dbReference type="AlphaFoldDB" id="A0AAW1SQN1"/>
<evidence type="ECO:0000256" key="5">
    <source>
        <dbReference type="RuleBase" id="RU368084"/>
    </source>
</evidence>
<dbReference type="InterPro" id="IPR007220">
    <property type="entry name" value="ORC2"/>
</dbReference>
<dbReference type="GO" id="GO:0003688">
    <property type="term" value="F:DNA replication origin binding"/>
    <property type="evidence" value="ECO:0007669"/>
    <property type="project" value="UniProtKB-UniRule"/>
</dbReference>
<comment type="similarity">
    <text evidence="2 5">Belongs to the ORC2 family.</text>
</comment>
<dbReference type="Proteomes" id="UP001485043">
    <property type="component" value="Unassembled WGS sequence"/>
</dbReference>
<comment type="caution">
    <text evidence="8">The sequence shown here is derived from an EMBL/GenBank/DDBJ whole genome shotgun (WGS) entry which is preliminary data.</text>
</comment>
<evidence type="ECO:0000256" key="2">
    <source>
        <dbReference type="ARBA" id="ARBA00007421"/>
    </source>
</evidence>
<comment type="subcellular location">
    <subcellularLocation>
        <location evidence="1 5">Nucleus</location>
    </subcellularLocation>
</comment>
<dbReference type="PANTHER" id="PTHR14052">
    <property type="entry name" value="ORIGIN RECOGNITION COMPLEX SUBUNIT 2"/>
    <property type="match status" value="1"/>
</dbReference>
<comment type="function">
    <text evidence="5">Component of the origin recognition complex (ORC) that binds origins of replication. DNA-binding is ATP-dependent. ORC is required to assemble the pre-replication complex necessary to initiate DNA replication.</text>
</comment>